<evidence type="ECO:0000256" key="10">
    <source>
        <dbReference type="ARBA" id="ARBA00023319"/>
    </source>
</evidence>
<reference evidence="15" key="1">
    <citation type="submission" date="2020-03" db="EMBL/GenBank/DDBJ databases">
        <authorList>
            <person name="Weist P."/>
        </authorList>
    </citation>
    <scope>NUCLEOTIDE SEQUENCE</scope>
</reference>
<feature type="compositionally biased region" description="Polar residues" evidence="11">
    <location>
        <begin position="413"/>
        <end position="429"/>
    </location>
</feature>
<feature type="region of interest" description="Disordered" evidence="11">
    <location>
        <begin position="386"/>
        <end position="429"/>
    </location>
</feature>
<accession>A0A9N7YQS3</accession>
<evidence type="ECO:0000256" key="4">
    <source>
        <dbReference type="ARBA" id="ARBA00022729"/>
    </source>
</evidence>
<dbReference type="GO" id="GO:0042130">
    <property type="term" value="P:negative regulation of T cell proliferation"/>
    <property type="evidence" value="ECO:0007669"/>
    <property type="project" value="TreeGrafter"/>
</dbReference>
<evidence type="ECO:0000256" key="3">
    <source>
        <dbReference type="ARBA" id="ARBA00022692"/>
    </source>
</evidence>
<dbReference type="Proteomes" id="UP001153269">
    <property type="component" value="Unassembled WGS sequence"/>
</dbReference>
<dbReference type="InterPro" id="IPR007110">
    <property type="entry name" value="Ig-like_dom"/>
</dbReference>
<gene>
    <name evidence="15" type="ORF">PLEPLA_LOCUS24178</name>
</gene>
<dbReference type="GO" id="GO:0007166">
    <property type="term" value="P:cell surface receptor signaling pathway"/>
    <property type="evidence" value="ECO:0007669"/>
    <property type="project" value="TreeGrafter"/>
</dbReference>
<keyword evidence="4 13" id="KW-0732">Signal</keyword>
<evidence type="ECO:0000256" key="11">
    <source>
        <dbReference type="SAM" id="MobiDB-lite"/>
    </source>
</evidence>
<keyword evidence="16" id="KW-1185">Reference proteome</keyword>
<dbReference type="GO" id="GO:0009897">
    <property type="term" value="C:external side of plasma membrane"/>
    <property type="evidence" value="ECO:0007669"/>
    <property type="project" value="TreeGrafter"/>
</dbReference>
<dbReference type="SUPFAM" id="SSF48726">
    <property type="entry name" value="Immunoglobulin"/>
    <property type="match status" value="3"/>
</dbReference>
<keyword evidence="2" id="KW-1003">Cell membrane</keyword>
<organism evidence="15 16">
    <name type="scientific">Pleuronectes platessa</name>
    <name type="common">European plaice</name>
    <dbReference type="NCBI Taxonomy" id="8262"/>
    <lineage>
        <taxon>Eukaryota</taxon>
        <taxon>Metazoa</taxon>
        <taxon>Chordata</taxon>
        <taxon>Craniata</taxon>
        <taxon>Vertebrata</taxon>
        <taxon>Euteleostomi</taxon>
        <taxon>Actinopterygii</taxon>
        <taxon>Neopterygii</taxon>
        <taxon>Teleostei</taxon>
        <taxon>Neoteleostei</taxon>
        <taxon>Acanthomorphata</taxon>
        <taxon>Carangaria</taxon>
        <taxon>Pleuronectiformes</taxon>
        <taxon>Pleuronectoidei</taxon>
        <taxon>Pleuronectidae</taxon>
        <taxon>Pleuronectes</taxon>
    </lineage>
</organism>
<keyword evidence="3 12" id="KW-0812">Transmembrane</keyword>
<keyword evidence="9" id="KW-0325">Glycoprotein</keyword>
<feature type="transmembrane region" description="Helical" evidence="12">
    <location>
        <begin position="358"/>
        <end position="380"/>
    </location>
</feature>
<comment type="caution">
    <text evidence="15">The sequence shown here is derived from an EMBL/GenBank/DDBJ whole genome shotgun (WGS) entry which is preliminary data.</text>
</comment>
<proteinExistence type="predicted"/>
<dbReference type="InterPro" id="IPR013783">
    <property type="entry name" value="Ig-like_fold"/>
</dbReference>
<protein>
    <recommendedName>
        <fullName evidence="14">Ig-like domain-containing protein</fullName>
    </recommendedName>
</protein>
<evidence type="ECO:0000256" key="9">
    <source>
        <dbReference type="ARBA" id="ARBA00023180"/>
    </source>
</evidence>
<keyword evidence="6 12" id="KW-0472">Membrane</keyword>
<dbReference type="AlphaFoldDB" id="A0A9N7YQS3"/>
<feature type="compositionally biased region" description="Basic and acidic residues" evidence="11">
    <location>
        <begin position="78"/>
        <end position="88"/>
    </location>
</feature>
<evidence type="ECO:0000256" key="8">
    <source>
        <dbReference type="ARBA" id="ARBA00023170"/>
    </source>
</evidence>
<feature type="chain" id="PRO_5040135946" description="Ig-like domain-containing protein" evidence="13">
    <location>
        <begin position="20"/>
        <end position="429"/>
    </location>
</feature>
<evidence type="ECO:0000256" key="12">
    <source>
        <dbReference type="SAM" id="Phobius"/>
    </source>
</evidence>
<evidence type="ECO:0000313" key="15">
    <source>
        <dbReference type="EMBL" id="CAB1436138.1"/>
    </source>
</evidence>
<evidence type="ECO:0000256" key="2">
    <source>
        <dbReference type="ARBA" id="ARBA00022475"/>
    </source>
</evidence>
<dbReference type="GO" id="GO:0071222">
    <property type="term" value="P:cellular response to lipopolysaccharide"/>
    <property type="evidence" value="ECO:0007669"/>
    <property type="project" value="TreeGrafter"/>
</dbReference>
<dbReference type="InterPro" id="IPR051713">
    <property type="entry name" value="T-cell_Activation_Regulation"/>
</dbReference>
<feature type="domain" description="Ig-like" evidence="14">
    <location>
        <begin position="229"/>
        <end position="342"/>
    </location>
</feature>
<keyword evidence="7" id="KW-1015">Disulfide bond</keyword>
<evidence type="ECO:0000256" key="13">
    <source>
        <dbReference type="SAM" id="SignalP"/>
    </source>
</evidence>
<dbReference type="InterPro" id="IPR036179">
    <property type="entry name" value="Ig-like_dom_sf"/>
</dbReference>
<sequence>MSAIHTLACLLLWISFATQDKTPDATVTCFVSEECVLPCSFPPGSQETVEWFRQDVVVYKFEREDEEDEEDDEDDDDGSKSSSEEHLDFKQLSGRASVFPHLISRGNATLVLRSGDLKDRGTYRCHVTTSSGEHDAKVILKVEAPIRGLTLELSRLSGYEEMKCSVRNVFPPPRVTWATEPPTFEDLRPVTRMLANAQGLYTVDSRLRLLSGHPDLIYICKVITPYGGPAWTTSLREREIRGTQGRDLTIPCSAPFYLDRPSLEWSFSGGEDPSHILSYDSRSGHSVAAAAWSSHVELDGFRVPFGDGSLRLMDPRASEHTGSFTCRFSVPYNTHEERADVIIDGPEVERNTADEPSYWWILGLVIAGLVVALAAMLAFLKLRGGSGGKHRNDPEEVTELQAVKDSTGDSHVTESTALHVTNGQSSLQT</sequence>
<dbReference type="Gene3D" id="2.60.40.10">
    <property type="entry name" value="Immunoglobulins"/>
    <property type="match status" value="3"/>
</dbReference>
<dbReference type="GO" id="GO:0006955">
    <property type="term" value="P:immune response"/>
    <property type="evidence" value="ECO:0007669"/>
    <property type="project" value="TreeGrafter"/>
</dbReference>
<keyword evidence="8" id="KW-0675">Receptor</keyword>
<dbReference type="PANTHER" id="PTHR25466:SF14">
    <property type="entry name" value="BUTYROPHILIN SUBFAMILY 2 MEMBER A2-LIKE-RELATED"/>
    <property type="match status" value="1"/>
</dbReference>
<feature type="domain" description="Ig-like" evidence="14">
    <location>
        <begin position="25"/>
        <end position="139"/>
    </location>
</feature>
<evidence type="ECO:0000256" key="1">
    <source>
        <dbReference type="ARBA" id="ARBA00004251"/>
    </source>
</evidence>
<feature type="region of interest" description="Disordered" evidence="11">
    <location>
        <begin position="63"/>
        <end position="88"/>
    </location>
</feature>
<evidence type="ECO:0000256" key="5">
    <source>
        <dbReference type="ARBA" id="ARBA00022989"/>
    </source>
</evidence>
<keyword evidence="5 12" id="KW-1133">Transmembrane helix</keyword>
<evidence type="ECO:0000256" key="6">
    <source>
        <dbReference type="ARBA" id="ARBA00023136"/>
    </source>
</evidence>
<comment type="subcellular location">
    <subcellularLocation>
        <location evidence="1">Cell membrane</location>
        <topology evidence="1">Single-pass type I membrane protein</topology>
    </subcellularLocation>
</comment>
<keyword evidence="10" id="KW-0393">Immunoglobulin domain</keyword>
<evidence type="ECO:0000313" key="16">
    <source>
        <dbReference type="Proteomes" id="UP001153269"/>
    </source>
</evidence>
<evidence type="ECO:0000259" key="14">
    <source>
        <dbReference type="PROSITE" id="PS50835"/>
    </source>
</evidence>
<dbReference type="InterPro" id="IPR003599">
    <property type="entry name" value="Ig_sub"/>
</dbReference>
<dbReference type="PANTHER" id="PTHR25466">
    <property type="entry name" value="T-LYMPHOCYTE ACTIVATION ANTIGEN"/>
    <property type="match status" value="1"/>
</dbReference>
<feature type="compositionally biased region" description="Acidic residues" evidence="11">
    <location>
        <begin position="64"/>
        <end position="77"/>
    </location>
</feature>
<dbReference type="GO" id="GO:0031295">
    <property type="term" value="P:T cell costimulation"/>
    <property type="evidence" value="ECO:0007669"/>
    <property type="project" value="TreeGrafter"/>
</dbReference>
<dbReference type="PROSITE" id="PS50835">
    <property type="entry name" value="IG_LIKE"/>
    <property type="match status" value="2"/>
</dbReference>
<name>A0A9N7YQS3_PLEPL</name>
<dbReference type="SMART" id="SM00409">
    <property type="entry name" value="IG"/>
    <property type="match status" value="2"/>
</dbReference>
<dbReference type="GO" id="GO:0042102">
    <property type="term" value="P:positive regulation of T cell proliferation"/>
    <property type="evidence" value="ECO:0007669"/>
    <property type="project" value="TreeGrafter"/>
</dbReference>
<feature type="signal peptide" evidence="13">
    <location>
        <begin position="1"/>
        <end position="19"/>
    </location>
</feature>
<dbReference type="EMBL" id="CADEAL010001857">
    <property type="protein sequence ID" value="CAB1436138.1"/>
    <property type="molecule type" value="Genomic_DNA"/>
</dbReference>
<evidence type="ECO:0000256" key="7">
    <source>
        <dbReference type="ARBA" id="ARBA00023157"/>
    </source>
</evidence>